<feature type="transmembrane region" description="Helical" evidence="1">
    <location>
        <begin position="192"/>
        <end position="217"/>
    </location>
</feature>
<dbReference type="AlphaFoldDB" id="V6T8Z2"/>
<dbReference type="VEuPathDB" id="GiardiaDB:GL50803_006679"/>
<sequence length="249" mass="27487">VRENKSLACLQMAATLIAATLWLLPYRFKGATDPAPCITGGDTDACTCQVGYTPYVNPQDTDADRLCYPTCTYCFNENCFHYNDEEIRCTACTNDHVLIDKSCWKQFEFGNCNLKHEGDQIVPTCHDCSKGYQKIGNGCYRSLSRGMCFRYNDSYDREREHCVSCKNGWTMAYGDCICAGFGNSDKCLSAGAAVAISVIVTVLLCAVATTLAFYFLIKRQKRFSAPIKSNSGILQPEGTSLLSTPGSFI</sequence>
<keyword evidence="1" id="KW-0472">Membrane</keyword>
<comment type="caution">
    <text evidence="2">The sequence shown here is derived from an EMBL/GenBank/DDBJ whole genome shotgun (WGS) entry which is preliminary data.</text>
</comment>
<dbReference type="EMBL" id="AHGT01000114">
    <property type="protein sequence ID" value="ESU34942.1"/>
    <property type="molecule type" value="Genomic_DNA"/>
</dbReference>
<dbReference type="VEuPathDB" id="GiardiaDB:QR46_3447"/>
<protein>
    <submittedName>
        <fullName evidence="2">Uncharacterized protein</fullName>
    </submittedName>
</protein>
<dbReference type="VEuPathDB" id="GiardiaDB:DHA2_154010"/>
<dbReference type="VEuPathDB" id="GiardiaDB:GL50581_515"/>
<gene>
    <name evidence="2" type="ORF">DHA2_154010</name>
</gene>
<evidence type="ECO:0000256" key="1">
    <source>
        <dbReference type="SAM" id="Phobius"/>
    </source>
</evidence>
<evidence type="ECO:0000313" key="3">
    <source>
        <dbReference type="Proteomes" id="UP000018320"/>
    </source>
</evidence>
<proteinExistence type="predicted"/>
<keyword evidence="1" id="KW-1133">Transmembrane helix</keyword>
<keyword evidence="1" id="KW-0812">Transmembrane</keyword>
<dbReference type="Proteomes" id="UP000018320">
    <property type="component" value="Unassembled WGS sequence"/>
</dbReference>
<accession>V6T8Z2</accession>
<feature type="non-terminal residue" evidence="2">
    <location>
        <position position="1"/>
    </location>
</feature>
<reference evidence="2 3" key="2">
    <citation type="journal article" date="2013" name="Genome Biol. Evol.">
        <title>Genome sequencing of Giardia lamblia genotypes A2 and B isolates (DH and GS) and comparative analysis with the genomes of genotypes A1 and E (WB and Pig).</title>
        <authorList>
            <person name="Adam R.D."/>
            <person name="Dahlstrom E.W."/>
            <person name="Martens C.A."/>
            <person name="Bruno D.P."/>
            <person name="Barbian K.D."/>
            <person name="Ricklefs S.M."/>
            <person name="Hernandez M.M."/>
            <person name="Narla N.P."/>
            <person name="Patel R.B."/>
            <person name="Porcella S.F."/>
            <person name="Nash T.E."/>
        </authorList>
    </citation>
    <scope>NUCLEOTIDE SEQUENCE [LARGE SCALE GENOMIC DNA]</scope>
    <source>
        <strain evidence="2 3">DH</strain>
    </source>
</reference>
<reference evidence="3" key="1">
    <citation type="submission" date="2012-02" db="EMBL/GenBank/DDBJ databases">
        <title>Genome sequencing of Giardia lamblia Genotypes A2 and B isolates (DH and GS) and comparative analysis with the genomes of Genotypes A1 and E (WB and Pig).</title>
        <authorList>
            <person name="Adam R."/>
            <person name="Dahlstrom E."/>
            <person name="Martens C."/>
            <person name="Bruno D."/>
            <person name="Barbian K."/>
            <person name="Porcella S.F."/>
            <person name="Nash T."/>
        </authorList>
    </citation>
    <scope>NUCLEOTIDE SEQUENCE</scope>
    <source>
        <strain evidence="3">DH</strain>
    </source>
</reference>
<name>V6T8Z2_GIAIN</name>
<organism evidence="2 3">
    <name type="scientific">Giardia intestinalis</name>
    <name type="common">Giardia lamblia</name>
    <dbReference type="NCBI Taxonomy" id="5741"/>
    <lineage>
        <taxon>Eukaryota</taxon>
        <taxon>Metamonada</taxon>
        <taxon>Diplomonadida</taxon>
        <taxon>Hexamitidae</taxon>
        <taxon>Giardiinae</taxon>
        <taxon>Giardia</taxon>
    </lineage>
</organism>
<evidence type="ECO:0000313" key="2">
    <source>
        <dbReference type="EMBL" id="ESU34942.1"/>
    </source>
</evidence>